<comment type="caution">
    <text evidence="2">The sequence shown here is derived from an EMBL/GenBank/DDBJ whole genome shotgun (WGS) entry which is preliminary data.</text>
</comment>
<name>A0A2V0PN27_9CHLO</name>
<dbReference type="PANTHER" id="PTHR47570">
    <property type="entry name" value="ZINC ION BINDING PROTEIN"/>
    <property type="match status" value="1"/>
</dbReference>
<dbReference type="Proteomes" id="UP000247498">
    <property type="component" value="Unassembled WGS sequence"/>
</dbReference>
<organism evidence="2 3">
    <name type="scientific">Raphidocelis subcapitata</name>
    <dbReference type="NCBI Taxonomy" id="307507"/>
    <lineage>
        <taxon>Eukaryota</taxon>
        <taxon>Viridiplantae</taxon>
        <taxon>Chlorophyta</taxon>
        <taxon>core chlorophytes</taxon>
        <taxon>Chlorophyceae</taxon>
        <taxon>CS clade</taxon>
        <taxon>Sphaeropleales</taxon>
        <taxon>Selenastraceae</taxon>
        <taxon>Raphidocelis</taxon>
    </lineage>
</organism>
<dbReference type="OrthoDB" id="551456at2759"/>
<dbReference type="EMBL" id="BDRX01000135">
    <property type="protein sequence ID" value="GBF98797.1"/>
    <property type="molecule type" value="Genomic_DNA"/>
</dbReference>
<dbReference type="FunCoup" id="A0A2V0PN27">
    <property type="interactions" value="72"/>
</dbReference>
<reference evidence="2 3" key="1">
    <citation type="journal article" date="2018" name="Sci. Rep.">
        <title>Raphidocelis subcapitata (=Pseudokirchneriella subcapitata) provides an insight into genome evolution and environmental adaptations in the Sphaeropleales.</title>
        <authorList>
            <person name="Suzuki S."/>
            <person name="Yamaguchi H."/>
            <person name="Nakajima N."/>
            <person name="Kawachi M."/>
        </authorList>
    </citation>
    <scope>NUCLEOTIDE SEQUENCE [LARGE SCALE GENOMIC DNA]</scope>
    <source>
        <strain evidence="2 3">NIES-35</strain>
    </source>
</reference>
<dbReference type="STRING" id="307507.A0A2V0PN27"/>
<evidence type="ECO:0000259" key="1">
    <source>
        <dbReference type="Pfam" id="PF20179"/>
    </source>
</evidence>
<accession>A0A2V0PN27</accession>
<evidence type="ECO:0000313" key="3">
    <source>
        <dbReference type="Proteomes" id="UP000247498"/>
    </source>
</evidence>
<evidence type="ECO:0000313" key="2">
    <source>
        <dbReference type="EMBL" id="GBF98797.1"/>
    </source>
</evidence>
<dbReference type="InterPro" id="IPR046824">
    <property type="entry name" value="Mss51-like_C"/>
</dbReference>
<feature type="domain" description="Mitochondrial splicing suppressor 51-like C-terminal" evidence="1">
    <location>
        <begin position="189"/>
        <end position="401"/>
    </location>
</feature>
<dbReference type="PANTHER" id="PTHR47570:SF1">
    <property type="entry name" value="ZINC ION BINDING PROTEIN"/>
    <property type="match status" value="1"/>
</dbReference>
<protein>
    <recommendedName>
        <fullName evidence="1">Mitochondrial splicing suppressor 51-like C-terminal domain-containing protein</fullName>
    </recommendedName>
</protein>
<dbReference type="InParanoid" id="A0A2V0PN27"/>
<dbReference type="Pfam" id="PF20179">
    <property type="entry name" value="MSS51_C"/>
    <property type="match status" value="1"/>
</dbReference>
<sequence>MQPAAAASAAPPFSCQECGAGCDGAVRCGGCGALAFCCDAHRRRHCAPRGRHAPEDCARMASQLARGAALLAPPFAWCKKAPQQLCRMLAALGCHDAPAWSAACPLHGPAARPDAAPWLPAPGAPPAASARGDWERAWHVPADGGGAPAWRHRWGAAQPGAAAVASWAAHYAAAGLSPASPAALLLHAPLTLWHVLARVLPAHGRPLPPVNSQLEVFYLGARGELSFLPCFLETALLLPPGTRLSVHMIGPDVPPALDGRAVTWAELPGGRLTRGLTVALWHGSFHSVQAAWARRRAAGGEGARAIPAGAPHLVFAPNAGLPAFESWRPTLQLLAAGGRARGDDEGGGGGAGAPPFVATDYCEEAAHQSQLLLQALLPPSGAPPGAAPLAAAVNPFRCPVPAGGHGTPLPACGNALLFGWV</sequence>
<gene>
    <name evidence="2" type="ORF">Rsub_11379</name>
</gene>
<dbReference type="AlphaFoldDB" id="A0A2V0PN27"/>
<keyword evidence="3" id="KW-1185">Reference proteome</keyword>
<proteinExistence type="predicted"/>